<feature type="compositionally biased region" description="Basic and acidic residues" evidence="1">
    <location>
        <begin position="12"/>
        <end position="31"/>
    </location>
</feature>
<feature type="region of interest" description="Disordered" evidence="1">
    <location>
        <begin position="1"/>
        <end position="79"/>
    </location>
</feature>
<feature type="compositionally biased region" description="Basic and acidic residues" evidence="1">
    <location>
        <begin position="51"/>
        <end position="66"/>
    </location>
</feature>
<reference evidence="2 3" key="1">
    <citation type="submission" date="2023-10" db="EMBL/GenBank/DDBJ databases">
        <title>Genomes of two closely related lineages of the louse Polyplax serrata with different host specificities.</title>
        <authorList>
            <person name="Martinu J."/>
            <person name="Tarabai H."/>
            <person name="Stefka J."/>
            <person name="Hypsa V."/>
        </authorList>
    </citation>
    <scope>NUCLEOTIDE SEQUENCE [LARGE SCALE GENOMIC DNA]</scope>
    <source>
        <strain evidence="2">HR10_N</strain>
    </source>
</reference>
<evidence type="ECO:0000313" key="3">
    <source>
        <dbReference type="Proteomes" id="UP001372834"/>
    </source>
</evidence>
<sequence>MYASRTQNGKKNSWENLKRVSGRENKSEPKRKITNNRVTDRGKHEKKKKKNMEDGGKHEETGRTVEDEAIGSGSGLHPPPAPSIVGEYLKLLVADCNYLNRVYKHLLAFAASTFKVQPDTLNISHCGWTYPSLLNTDCSTSHRVKVNAAHGTIDLDRVPASNNSAQEKDVVSNSLVDSLQGQTSNVHSAWELDVTQKLKEVTSEETERVLVPDK</sequence>
<organism evidence="2 3">
    <name type="scientific">Polyplax serrata</name>
    <name type="common">Common mouse louse</name>
    <dbReference type="NCBI Taxonomy" id="468196"/>
    <lineage>
        <taxon>Eukaryota</taxon>
        <taxon>Metazoa</taxon>
        <taxon>Ecdysozoa</taxon>
        <taxon>Arthropoda</taxon>
        <taxon>Hexapoda</taxon>
        <taxon>Insecta</taxon>
        <taxon>Pterygota</taxon>
        <taxon>Neoptera</taxon>
        <taxon>Paraneoptera</taxon>
        <taxon>Psocodea</taxon>
        <taxon>Troctomorpha</taxon>
        <taxon>Phthiraptera</taxon>
        <taxon>Anoplura</taxon>
        <taxon>Polyplacidae</taxon>
        <taxon>Polyplax</taxon>
    </lineage>
</organism>
<feature type="compositionally biased region" description="Polar residues" evidence="1">
    <location>
        <begin position="1"/>
        <end position="11"/>
    </location>
</feature>
<name>A0AAN8P738_POLSC</name>
<evidence type="ECO:0000256" key="1">
    <source>
        <dbReference type="SAM" id="MobiDB-lite"/>
    </source>
</evidence>
<gene>
    <name evidence="2" type="ORF">RUM43_003930</name>
</gene>
<protein>
    <submittedName>
        <fullName evidence="2">Uncharacterized protein</fullName>
    </submittedName>
</protein>
<dbReference type="AlphaFoldDB" id="A0AAN8P738"/>
<evidence type="ECO:0000313" key="2">
    <source>
        <dbReference type="EMBL" id="KAK6642428.1"/>
    </source>
</evidence>
<comment type="caution">
    <text evidence="2">The sequence shown here is derived from an EMBL/GenBank/DDBJ whole genome shotgun (WGS) entry which is preliminary data.</text>
</comment>
<dbReference type="Proteomes" id="UP001372834">
    <property type="component" value="Unassembled WGS sequence"/>
</dbReference>
<proteinExistence type="predicted"/>
<dbReference type="EMBL" id="JAWJWE010000002">
    <property type="protein sequence ID" value="KAK6642428.1"/>
    <property type="molecule type" value="Genomic_DNA"/>
</dbReference>
<accession>A0AAN8P738</accession>